<feature type="domain" description="Beta-lactamase-related" evidence="1">
    <location>
        <begin position="82"/>
        <end position="349"/>
    </location>
</feature>
<dbReference type="PANTHER" id="PTHR43283:SF7">
    <property type="entry name" value="BETA-LACTAMASE-RELATED DOMAIN-CONTAINING PROTEIN"/>
    <property type="match status" value="1"/>
</dbReference>
<proteinExistence type="predicted"/>
<dbReference type="PANTHER" id="PTHR43283">
    <property type="entry name" value="BETA-LACTAMASE-RELATED"/>
    <property type="match status" value="1"/>
</dbReference>
<keyword evidence="3" id="KW-1185">Reference proteome</keyword>
<sequence>MKSSNFHCFIHQLQLAGKVIASCWILFFTSCVDAQQPSKGVNLYFPDSETSTWEEVNYQELNWDGTALAELLAWLPTQDTRAFIILKDGKIVVEEYWGSKLTGMGEMDQNSLWYWASAGKTLTAALVGIAQEQRLLSIKDRTQKYLGEGWTSLSNDQERDIRISHQLRMTTGLDDGVANRDDVSPASLVFKAEAGTRWAYHNAPYTLLEKVVEKASESSYQNFFKNNLGEKIGMTGFWQQTGENNVFYSNARSMARFGLLLLANGYWKDQKIWSSRYFEDLHESSQKLNESYGYLTWLNGKNSYMFPQSQQVLPGSLIPQAPADMYQAMGKNGQFLMVIPSENMVVVRMGGAPGDLPVPFLLIRDIWDRLAPVIQ</sequence>
<dbReference type="Gene3D" id="3.40.710.10">
    <property type="entry name" value="DD-peptidase/beta-lactamase superfamily"/>
    <property type="match status" value="1"/>
</dbReference>
<dbReference type="Proteomes" id="UP000664480">
    <property type="component" value="Unassembled WGS sequence"/>
</dbReference>
<dbReference type="Pfam" id="PF00144">
    <property type="entry name" value="Beta-lactamase"/>
    <property type="match status" value="1"/>
</dbReference>
<dbReference type="InterPro" id="IPR050789">
    <property type="entry name" value="Diverse_Enzym_Activities"/>
</dbReference>
<dbReference type="EMBL" id="JAFKCU010000002">
    <property type="protein sequence ID" value="MBN7815830.1"/>
    <property type="molecule type" value="Genomic_DNA"/>
</dbReference>
<dbReference type="RefSeq" id="WP_206586476.1">
    <property type="nucleotide sequence ID" value="NZ_JAFKCU010000002.1"/>
</dbReference>
<evidence type="ECO:0000259" key="1">
    <source>
        <dbReference type="Pfam" id="PF00144"/>
    </source>
</evidence>
<dbReference type="SUPFAM" id="SSF56601">
    <property type="entry name" value="beta-lactamase/transpeptidase-like"/>
    <property type="match status" value="1"/>
</dbReference>
<dbReference type="InterPro" id="IPR012338">
    <property type="entry name" value="Beta-lactam/transpept-like"/>
</dbReference>
<comment type="caution">
    <text evidence="2">The sequence shown here is derived from an EMBL/GenBank/DDBJ whole genome shotgun (WGS) entry which is preliminary data.</text>
</comment>
<evidence type="ECO:0000313" key="3">
    <source>
        <dbReference type="Proteomes" id="UP000664480"/>
    </source>
</evidence>
<dbReference type="PROSITE" id="PS51257">
    <property type="entry name" value="PROKAR_LIPOPROTEIN"/>
    <property type="match status" value="1"/>
</dbReference>
<dbReference type="InterPro" id="IPR001466">
    <property type="entry name" value="Beta-lactam-related"/>
</dbReference>
<gene>
    <name evidence="2" type="ORF">J0A69_10330</name>
</gene>
<protein>
    <submittedName>
        <fullName evidence="2">Beta-lactamase family protein</fullName>
    </submittedName>
</protein>
<accession>A0ABS3CHW5</accession>
<name>A0ABS3CHW5_9BACT</name>
<evidence type="ECO:0000313" key="2">
    <source>
        <dbReference type="EMBL" id="MBN7815830.1"/>
    </source>
</evidence>
<reference evidence="2 3" key="1">
    <citation type="submission" date="2021-03" db="EMBL/GenBank/DDBJ databases">
        <title>novel species isolated from a fishpond in China.</title>
        <authorList>
            <person name="Lu H."/>
            <person name="Cai Z."/>
        </authorList>
    </citation>
    <scope>NUCLEOTIDE SEQUENCE [LARGE SCALE GENOMIC DNA]</scope>
    <source>
        <strain evidence="2 3">YJ13C</strain>
    </source>
</reference>
<organism evidence="2 3">
    <name type="scientific">Algoriphagus pacificus</name>
    <dbReference type="NCBI Taxonomy" id="2811234"/>
    <lineage>
        <taxon>Bacteria</taxon>
        <taxon>Pseudomonadati</taxon>
        <taxon>Bacteroidota</taxon>
        <taxon>Cytophagia</taxon>
        <taxon>Cytophagales</taxon>
        <taxon>Cyclobacteriaceae</taxon>
        <taxon>Algoriphagus</taxon>
    </lineage>
</organism>